<feature type="chain" id="PRO_5046870500" evidence="1">
    <location>
        <begin position="23"/>
        <end position="130"/>
    </location>
</feature>
<keyword evidence="3" id="KW-1185">Reference proteome</keyword>
<dbReference type="NCBIfam" id="TIGR01653">
    <property type="entry name" value="lactococcin_972"/>
    <property type="match status" value="1"/>
</dbReference>
<dbReference type="Gene3D" id="2.60.40.2850">
    <property type="match status" value="1"/>
</dbReference>
<keyword evidence="1" id="KW-0732">Signal</keyword>
<feature type="signal peptide" evidence="1">
    <location>
        <begin position="1"/>
        <end position="22"/>
    </location>
</feature>
<comment type="caution">
    <text evidence="2">The sequence shown here is derived from an EMBL/GenBank/DDBJ whole genome shotgun (WGS) entry which is preliminary data.</text>
</comment>
<gene>
    <name evidence="2" type="ORF">ACFOSH_02855</name>
</gene>
<evidence type="ECO:0000313" key="2">
    <source>
        <dbReference type="EMBL" id="MFC3448360.1"/>
    </source>
</evidence>
<dbReference type="InterPro" id="IPR006540">
    <property type="entry name" value="Lactococcin_972"/>
</dbReference>
<dbReference type="RefSeq" id="WP_378237026.1">
    <property type="nucleotide sequence ID" value="NZ_JBHRWK010000005.1"/>
</dbReference>
<organism evidence="2 3">
    <name type="scientific">Amycolatopsis speibonae</name>
    <dbReference type="NCBI Taxonomy" id="1450224"/>
    <lineage>
        <taxon>Bacteria</taxon>
        <taxon>Bacillati</taxon>
        <taxon>Actinomycetota</taxon>
        <taxon>Actinomycetes</taxon>
        <taxon>Pseudonocardiales</taxon>
        <taxon>Pseudonocardiaceae</taxon>
        <taxon>Amycolatopsis</taxon>
    </lineage>
</organism>
<reference evidence="3" key="1">
    <citation type="journal article" date="2019" name="Int. J. Syst. Evol. Microbiol.">
        <title>The Global Catalogue of Microorganisms (GCM) 10K type strain sequencing project: providing services to taxonomists for standard genome sequencing and annotation.</title>
        <authorList>
            <consortium name="The Broad Institute Genomics Platform"/>
            <consortium name="The Broad Institute Genome Sequencing Center for Infectious Disease"/>
            <person name="Wu L."/>
            <person name="Ma J."/>
        </authorList>
    </citation>
    <scope>NUCLEOTIDE SEQUENCE [LARGE SCALE GENOMIC DNA]</scope>
    <source>
        <strain evidence="3">CGMCC 4.7676</strain>
    </source>
</reference>
<name>A0ABV7NRS8_9PSEU</name>
<sequence length="130" mass="13334">MKILTGAVLGSSLVFASLFAVAPMASADAAEGVSVVLTSPGVGGVVLKGDSVPFTCQNVSGGTWCYGTESAGSGQKKCYSHYLHPSRRHSATAILGSRQSKKTANRGQWANAEVIGSASQTCNAYYNSNA</sequence>
<dbReference type="Proteomes" id="UP001595645">
    <property type="component" value="Unassembled WGS sequence"/>
</dbReference>
<evidence type="ECO:0000256" key="1">
    <source>
        <dbReference type="SAM" id="SignalP"/>
    </source>
</evidence>
<dbReference type="Pfam" id="PF09683">
    <property type="entry name" value="Lactococcin_972"/>
    <property type="match status" value="1"/>
</dbReference>
<protein>
    <submittedName>
        <fullName evidence="2">Lactococcin 972 family bacteriocin</fullName>
    </submittedName>
</protein>
<proteinExistence type="predicted"/>
<accession>A0ABV7NRS8</accession>
<dbReference type="EMBL" id="JBHRWK010000005">
    <property type="protein sequence ID" value="MFC3448360.1"/>
    <property type="molecule type" value="Genomic_DNA"/>
</dbReference>
<evidence type="ECO:0000313" key="3">
    <source>
        <dbReference type="Proteomes" id="UP001595645"/>
    </source>
</evidence>